<feature type="coiled-coil region" evidence="1">
    <location>
        <begin position="54"/>
        <end position="98"/>
    </location>
</feature>
<sequence>MAQNSPQLDMQVLHDLRQRFPEIPEGVVSQCMLQKFPSHLFNVTFCNDFICNAIALLLHQRARMERLAKQLKLEKEELEQLKAEVNSMEHDLMQRRLRRVSCTTAIPRPEEMTRLRSMNRQLQINVDCTLKEVDLLQSRGIDLIIW</sequence>
<accession>A0AB34H5H9</accession>
<reference evidence="2 3" key="1">
    <citation type="submission" date="2022-11" db="EMBL/GenBank/DDBJ databases">
        <title>Whole genome sequence of Eschrichtius robustus ER-17-0199.</title>
        <authorList>
            <person name="Bruniche-Olsen A."/>
            <person name="Black A.N."/>
            <person name="Fields C.J."/>
            <person name="Walden K."/>
            <person name="Dewoody J.A."/>
        </authorList>
    </citation>
    <scope>NUCLEOTIDE SEQUENCE [LARGE SCALE GENOMIC DNA]</scope>
    <source>
        <strain evidence="2">ER-17-0199</strain>
        <tissue evidence="2">Blubber</tissue>
    </source>
</reference>
<dbReference type="PANTHER" id="PTHR46253:SF3">
    <property type="entry name" value="TGF-BETA-ACTIVATED KINASE 1 AND MAP3K7-BINDING PROTEIN 3"/>
    <property type="match status" value="1"/>
</dbReference>
<evidence type="ECO:0000313" key="2">
    <source>
        <dbReference type="EMBL" id="KAJ8786155.1"/>
    </source>
</evidence>
<dbReference type="AlphaFoldDB" id="A0AB34H5H9"/>
<organism evidence="2 3">
    <name type="scientific">Eschrichtius robustus</name>
    <name type="common">California gray whale</name>
    <name type="synonym">Eschrichtius gibbosus</name>
    <dbReference type="NCBI Taxonomy" id="9764"/>
    <lineage>
        <taxon>Eukaryota</taxon>
        <taxon>Metazoa</taxon>
        <taxon>Chordata</taxon>
        <taxon>Craniata</taxon>
        <taxon>Vertebrata</taxon>
        <taxon>Euteleostomi</taxon>
        <taxon>Mammalia</taxon>
        <taxon>Eutheria</taxon>
        <taxon>Laurasiatheria</taxon>
        <taxon>Artiodactyla</taxon>
        <taxon>Whippomorpha</taxon>
        <taxon>Cetacea</taxon>
        <taxon>Mysticeti</taxon>
        <taxon>Eschrichtiidae</taxon>
        <taxon>Eschrichtius</taxon>
    </lineage>
</organism>
<evidence type="ECO:0008006" key="4">
    <source>
        <dbReference type="Google" id="ProtNLM"/>
    </source>
</evidence>
<name>A0AB34H5H9_ESCRO</name>
<protein>
    <recommendedName>
        <fullName evidence="4">CUE domain-containing protein</fullName>
    </recommendedName>
</protein>
<keyword evidence="3" id="KW-1185">Reference proteome</keyword>
<dbReference type="Proteomes" id="UP001159641">
    <property type="component" value="Unassembled WGS sequence"/>
</dbReference>
<dbReference type="PANTHER" id="PTHR46253">
    <property type="entry name" value="TGF-BETA-ACTIVATED KINASE 1 AND MAP3K7-BINDING PROTEIN TAB"/>
    <property type="match status" value="1"/>
</dbReference>
<dbReference type="EMBL" id="JAIQCJ010001997">
    <property type="protein sequence ID" value="KAJ8786155.1"/>
    <property type="molecule type" value="Genomic_DNA"/>
</dbReference>
<proteinExistence type="predicted"/>
<evidence type="ECO:0000313" key="3">
    <source>
        <dbReference type="Proteomes" id="UP001159641"/>
    </source>
</evidence>
<comment type="caution">
    <text evidence="2">The sequence shown here is derived from an EMBL/GenBank/DDBJ whole genome shotgun (WGS) entry which is preliminary data.</text>
</comment>
<keyword evidence="1" id="KW-0175">Coiled coil</keyword>
<dbReference type="Gene3D" id="1.10.8.10">
    <property type="entry name" value="DNA helicase RuvA subunit, C-terminal domain"/>
    <property type="match status" value="1"/>
</dbReference>
<gene>
    <name evidence="2" type="ORF">J1605_006511</name>
</gene>
<dbReference type="GO" id="GO:0043123">
    <property type="term" value="P:positive regulation of canonical NF-kappaB signal transduction"/>
    <property type="evidence" value="ECO:0007669"/>
    <property type="project" value="TreeGrafter"/>
</dbReference>
<evidence type="ECO:0000256" key="1">
    <source>
        <dbReference type="SAM" id="Coils"/>
    </source>
</evidence>
<dbReference type="GO" id="GO:0070062">
    <property type="term" value="C:extracellular exosome"/>
    <property type="evidence" value="ECO:0007669"/>
    <property type="project" value="TreeGrafter"/>
</dbReference>